<evidence type="ECO:0000256" key="9">
    <source>
        <dbReference type="SAM" id="Phobius"/>
    </source>
</evidence>
<reference evidence="12 13" key="1">
    <citation type="submission" date="2020-04" db="EMBL/GenBank/DDBJ databases">
        <title>Genome sequencing and assembly of Pseudoalteromonas arctica.</title>
        <authorList>
            <person name="Cook G.M."/>
        </authorList>
    </citation>
    <scope>NUCLEOTIDE SEQUENCE [LARGE SCALE GENOMIC DNA]</scope>
    <source>
        <strain evidence="12 13">NEC-BIFX-2020_001</strain>
    </source>
</reference>
<feature type="transmembrane region" description="Helical" evidence="9">
    <location>
        <begin position="302"/>
        <end position="323"/>
    </location>
</feature>
<dbReference type="InterPro" id="IPR038770">
    <property type="entry name" value="Na+/solute_symporter_sf"/>
</dbReference>
<evidence type="ECO:0000256" key="2">
    <source>
        <dbReference type="ARBA" id="ARBA00022448"/>
    </source>
</evidence>
<dbReference type="PANTHER" id="PTHR32507">
    <property type="entry name" value="NA(+)/H(+) ANTIPORTER 1"/>
    <property type="match status" value="1"/>
</dbReference>
<accession>A0AAP7CKH5</accession>
<comment type="caution">
    <text evidence="12">The sequence shown here is derived from an EMBL/GenBank/DDBJ whole genome shotgun (WGS) entry which is preliminary data.</text>
</comment>
<feature type="transmembrane region" description="Helical" evidence="9">
    <location>
        <begin position="24"/>
        <end position="48"/>
    </location>
</feature>
<protein>
    <submittedName>
        <fullName evidence="11">Cation:proton antiporter</fullName>
    </submittedName>
    <submittedName>
        <fullName evidence="12">Sodium:proton antiporter</fullName>
    </submittedName>
</protein>
<dbReference type="GO" id="GO:1902600">
    <property type="term" value="P:proton transmembrane transport"/>
    <property type="evidence" value="ECO:0007669"/>
    <property type="project" value="InterPro"/>
</dbReference>
<evidence type="ECO:0000259" key="10">
    <source>
        <dbReference type="Pfam" id="PF00999"/>
    </source>
</evidence>
<evidence type="ECO:0000256" key="8">
    <source>
        <dbReference type="ARBA" id="ARBA00023136"/>
    </source>
</evidence>
<keyword evidence="6 9" id="KW-1133">Transmembrane helix</keyword>
<keyword evidence="7" id="KW-0406">Ion transport</keyword>
<sequence>MEIGLLILLFSVSAYSMLAKKLSTTIITAPMVFLGIGFAVSQAGLINIGDAHETVYLIAEISLVVLLFLDASQINLRRLKRQNTWPLRMLLIGLPLSILIGTGFAYLFFPQWPWAMLALVAAILAPTDAALGQAVVSNESVPLNERQSLSVESGLNDGLALPVILFFASIVAMETGSQENEMSWLVFGFSQIFIGILVGAFMGFSSGRLFLYSESKKISSTIYEGIGVLALTGTSYLMASLLGGNGFISAFVAGLAFGNIVKGHCRFIYQFTESEGQILIWTSFVIIGLGLLPSAVEHLTLPVVGYILVSIFIVRPLAIYLSLIGTKAKVLTKVFMGFFGPRGLATALFALIISKDILGQYGHSVLIIAINAVWMSTLIHGIAAAPMANWYGAKIKVLKVKSRELAKLKNKSSN</sequence>
<feature type="transmembrane region" description="Helical" evidence="9">
    <location>
        <begin position="365"/>
        <end position="391"/>
    </location>
</feature>
<keyword evidence="3" id="KW-0050">Antiport</keyword>
<feature type="transmembrane region" description="Helical" evidence="9">
    <location>
        <begin position="236"/>
        <end position="257"/>
    </location>
</feature>
<organism evidence="12 13">
    <name type="scientific">Pseudoalteromonas arctica</name>
    <dbReference type="NCBI Taxonomy" id="394751"/>
    <lineage>
        <taxon>Bacteria</taxon>
        <taxon>Pseudomonadati</taxon>
        <taxon>Pseudomonadota</taxon>
        <taxon>Gammaproteobacteria</taxon>
        <taxon>Alteromonadales</taxon>
        <taxon>Pseudoalteromonadaceae</taxon>
        <taxon>Pseudoalteromonas</taxon>
    </lineage>
</organism>
<dbReference type="RefSeq" id="WP_169044679.1">
    <property type="nucleotide sequence ID" value="NZ_CANNEU010000004.1"/>
</dbReference>
<evidence type="ECO:0000256" key="1">
    <source>
        <dbReference type="ARBA" id="ARBA00004651"/>
    </source>
</evidence>
<name>A0AAP7CKH5_9GAMM</name>
<dbReference type="InterPro" id="IPR006153">
    <property type="entry name" value="Cation/H_exchanger_TM"/>
</dbReference>
<feature type="transmembrane region" description="Helical" evidence="9">
    <location>
        <begin position="335"/>
        <end position="353"/>
    </location>
</feature>
<evidence type="ECO:0000313" key="13">
    <source>
        <dbReference type="Proteomes" id="UP000549590"/>
    </source>
</evidence>
<dbReference type="Pfam" id="PF00999">
    <property type="entry name" value="Na_H_Exchanger"/>
    <property type="match status" value="1"/>
</dbReference>
<gene>
    <name evidence="12" type="ORF">HHE94_13705</name>
    <name evidence="11" type="ORF">WNY57_01985</name>
</gene>
<keyword evidence="4" id="KW-1003">Cell membrane</keyword>
<keyword evidence="8 9" id="KW-0472">Membrane</keyword>
<dbReference type="Proteomes" id="UP000549590">
    <property type="component" value="Unassembled WGS sequence"/>
</dbReference>
<dbReference type="EMBL" id="JABBYB010000008">
    <property type="protein sequence ID" value="NMP03757.1"/>
    <property type="molecule type" value="Genomic_DNA"/>
</dbReference>
<evidence type="ECO:0000313" key="11">
    <source>
        <dbReference type="EMBL" id="MEM5531191.1"/>
    </source>
</evidence>
<feature type="transmembrane region" description="Helical" evidence="9">
    <location>
        <begin position="55"/>
        <end position="75"/>
    </location>
</feature>
<proteinExistence type="predicted"/>
<evidence type="ECO:0000313" key="12">
    <source>
        <dbReference type="EMBL" id="NMP03757.1"/>
    </source>
</evidence>
<keyword evidence="14" id="KW-1185">Reference proteome</keyword>
<feature type="transmembrane region" description="Helical" evidence="9">
    <location>
        <begin position="116"/>
        <end position="135"/>
    </location>
</feature>
<dbReference type="EMBL" id="JBBMQX010000001">
    <property type="protein sequence ID" value="MEM5531191.1"/>
    <property type="molecule type" value="Genomic_DNA"/>
</dbReference>
<keyword evidence="5 9" id="KW-0812">Transmembrane</keyword>
<keyword evidence="2" id="KW-0813">Transport</keyword>
<feature type="domain" description="Cation/H+ exchanger transmembrane" evidence="10">
    <location>
        <begin position="12"/>
        <end position="390"/>
    </location>
</feature>
<feature type="transmembrane region" description="Helical" evidence="9">
    <location>
        <begin position="87"/>
        <end position="109"/>
    </location>
</feature>
<evidence type="ECO:0000313" key="14">
    <source>
        <dbReference type="Proteomes" id="UP001457661"/>
    </source>
</evidence>
<dbReference type="Proteomes" id="UP001457661">
    <property type="component" value="Unassembled WGS sequence"/>
</dbReference>
<evidence type="ECO:0000256" key="7">
    <source>
        <dbReference type="ARBA" id="ARBA00023065"/>
    </source>
</evidence>
<feature type="transmembrane region" description="Helical" evidence="9">
    <location>
        <begin position="278"/>
        <end position="296"/>
    </location>
</feature>
<feature type="transmembrane region" description="Helical" evidence="9">
    <location>
        <begin position="155"/>
        <end position="172"/>
    </location>
</feature>
<evidence type="ECO:0000256" key="6">
    <source>
        <dbReference type="ARBA" id="ARBA00022989"/>
    </source>
</evidence>
<reference evidence="11 14" key="2">
    <citation type="submission" date="2024-03" db="EMBL/GenBank/DDBJ databases">
        <title>Community enrichment and isolation of bacterial strains for fucoidan degradation.</title>
        <authorList>
            <person name="Sichert A."/>
        </authorList>
    </citation>
    <scope>NUCLEOTIDE SEQUENCE [LARGE SCALE GENOMIC DNA]</scope>
    <source>
        <strain evidence="11 14">AS26</strain>
    </source>
</reference>
<evidence type="ECO:0000256" key="4">
    <source>
        <dbReference type="ARBA" id="ARBA00022475"/>
    </source>
</evidence>
<dbReference type="GO" id="GO:0005886">
    <property type="term" value="C:plasma membrane"/>
    <property type="evidence" value="ECO:0007669"/>
    <property type="project" value="UniProtKB-SubCell"/>
</dbReference>
<dbReference type="PANTHER" id="PTHR32507:SF8">
    <property type="entry name" value="CNH1P"/>
    <property type="match status" value="1"/>
</dbReference>
<evidence type="ECO:0000256" key="5">
    <source>
        <dbReference type="ARBA" id="ARBA00022692"/>
    </source>
</evidence>
<dbReference type="GO" id="GO:0015297">
    <property type="term" value="F:antiporter activity"/>
    <property type="evidence" value="ECO:0007669"/>
    <property type="project" value="UniProtKB-KW"/>
</dbReference>
<feature type="transmembrane region" description="Helical" evidence="9">
    <location>
        <begin position="184"/>
        <end position="204"/>
    </location>
</feature>
<dbReference type="Gene3D" id="1.20.1530.20">
    <property type="match status" value="1"/>
</dbReference>
<evidence type="ECO:0000256" key="3">
    <source>
        <dbReference type="ARBA" id="ARBA00022449"/>
    </source>
</evidence>
<comment type="subcellular location">
    <subcellularLocation>
        <location evidence="1">Cell membrane</location>
        <topology evidence="1">Multi-pass membrane protein</topology>
    </subcellularLocation>
</comment>
<dbReference type="AlphaFoldDB" id="A0AAP7CKH5"/>